<dbReference type="AlphaFoldDB" id="A0A7K0DWL4"/>
<keyword evidence="7" id="KW-1185">Reference proteome</keyword>
<dbReference type="Gene3D" id="1.10.357.10">
    <property type="entry name" value="Tetracycline Repressor, domain 2"/>
    <property type="match status" value="1"/>
</dbReference>
<dbReference type="Proteomes" id="UP000431401">
    <property type="component" value="Unassembled WGS sequence"/>
</dbReference>
<name>A0A7K0DWL4_9NOCA</name>
<dbReference type="SUPFAM" id="SSF46689">
    <property type="entry name" value="Homeodomain-like"/>
    <property type="match status" value="1"/>
</dbReference>
<evidence type="ECO:0000256" key="4">
    <source>
        <dbReference type="PROSITE-ProRule" id="PRU00335"/>
    </source>
</evidence>
<dbReference type="PANTHER" id="PTHR30055">
    <property type="entry name" value="HTH-TYPE TRANSCRIPTIONAL REGULATOR RUTR"/>
    <property type="match status" value="1"/>
</dbReference>
<protein>
    <recommendedName>
        <fullName evidence="5">HTH tetR-type domain-containing protein</fullName>
    </recommendedName>
</protein>
<dbReference type="GO" id="GO:0003700">
    <property type="term" value="F:DNA-binding transcription factor activity"/>
    <property type="evidence" value="ECO:0007669"/>
    <property type="project" value="TreeGrafter"/>
</dbReference>
<reference evidence="6 7" key="1">
    <citation type="submission" date="2019-10" db="EMBL/GenBank/DDBJ databases">
        <title>Nocardia macrotermitis sp. nov. and Nocardia aurantia sp. nov., isolated from the gut of fungus growing-termite Macrotermes natalensis.</title>
        <authorList>
            <person name="Benndorf R."/>
            <person name="Schwitalla J."/>
            <person name="Martin K."/>
            <person name="De Beer W."/>
            <person name="Kaster A.-K."/>
            <person name="Vollmers J."/>
            <person name="Poulsen M."/>
            <person name="Beemelmanns C."/>
        </authorList>
    </citation>
    <scope>NUCLEOTIDE SEQUENCE [LARGE SCALE GENOMIC DNA]</scope>
    <source>
        <strain evidence="6 7">RB56</strain>
    </source>
</reference>
<dbReference type="PANTHER" id="PTHR30055:SF234">
    <property type="entry name" value="HTH-TYPE TRANSCRIPTIONAL REGULATOR BETI"/>
    <property type="match status" value="1"/>
</dbReference>
<evidence type="ECO:0000313" key="7">
    <source>
        <dbReference type="Proteomes" id="UP000431401"/>
    </source>
</evidence>
<evidence type="ECO:0000256" key="3">
    <source>
        <dbReference type="ARBA" id="ARBA00023163"/>
    </source>
</evidence>
<proteinExistence type="predicted"/>
<dbReference type="InterPro" id="IPR001647">
    <property type="entry name" value="HTH_TetR"/>
</dbReference>
<dbReference type="PROSITE" id="PS50977">
    <property type="entry name" value="HTH_TETR_2"/>
    <property type="match status" value="1"/>
</dbReference>
<accession>A0A7K0DWL4</accession>
<keyword evidence="2 4" id="KW-0238">DNA-binding</keyword>
<keyword evidence="1" id="KW-0805">Transcription regulation</keyword>
<keyword evidence="3" id="KW-0804">Transcription</keyword>
<dbReference type="Pfam" id="PF00440">
    <property type="entry name" value="TetR_N"/>
    <property type="match status" value="1"/>
</dbReference>
<dbReference type="InterPro" id="IPR050109">
    <property type="entry name" value="HTH-type_TetR-like_transc_reg"/>
</dbReference>
<evidence type="ECO:0000313" key="6">
    <source>
        <dbReference type="EMBL" id="MQY29917.1"/>
    </source>
</evidence>
<evidence type="ECO:0000256" key="2">
    <source>
        <dbReference type="ARBA" id="ARBA00023125"/>
    </source>
</evidence>
<comment type="caution">
    <text evidence="6">The sequence shown here is derived from an EMBL/GenBank/DDBJ whole genome shotgun (WGS) entry which is preliminary data.</text>
</comment>
<dbReference type="InterPro" id="IPR009057">
    <property type="entry name" value="Homeodomain-like_sf"/>
</dbReference>
<dbReference type="OrthoDB" id="3787664at2"/>
<evidence type="ECO:0000259" key="5">
    <source>
        <dbReference type="PROSITE" id="PS50977"/>
    </source>
</evidence>
<organism evidence="6 7">
    <name type="scientific">Nocardia aurantia</name>
    <dbReference type="NCBI Taxonomy" id="2585199"/>
    <lineage>
        <taxon>Bacteria</taxon>
        <taxon>Bacillati</taxon>
        <taxon>Actinomycetota</taxon>
        <taxon>Actinomycetes</taxon>
        <taxon>Mycobacteriales</taxon>
        <taxon>Nocardiaceae</taxon>
        <taxon>Nocardia</taxon>
    </lineage>
</organism>
<gene>
    <name evidence="6" type="ORF">NRB56_55110</name>
</gene>
<feature type="domain" description="HTH tetR-type" evidence="5">
    <location>
        <begin position="19"/>
        <end position="79"/>
    </location>
</feature>
<dbReference type="RefSeq" id="WP_153347119.1">
    <property type="nucleotide sequence ID" value="NZ_WEGI01000012.1"/>
</dbReference>
<dbReference type="Gene3D" id="1.10.10.60">
    <property type="entry name" value="Homeodomain-like"/>
    <property type="match status" value="1"/>
</dbReference>
<dbReference type="EMBL" id="WEGI01000012">
    <property type="protein sequence ID" value="MQY29917.1"/>
    <property type="molecule type" value="Genomic_DNA"/>
</dbReference>
<sequence>MLGSSSCQPRAGLRERKKEQTRRRIIEVALQLCDSQGFEATTVEQIADAADVSPRTVNRYFELKEDIVLAPTEDWGRRVAAELRNQPITGNELLALRDAHLAVAELSTTDEALPFAWFQQMQRIMRASAAVRSRSMDFVDTKTAELNAAIGERLGLDAESLTVRLIAATWHAIIRTGMECDTALADCKPAAAKDLMIQAVQAAYDEFKLVCARPMATSE</sequence>
<evidence type="ECO:0000256" key="1">
    <source>
        <dbReference type="ARBA" id="ARBA00023015"/>
    </source>
</evidence>
<dbReference type="GO" id="GO:0000976">
    <property type="term" value="F:transcription cis-regulatory region binding"/>
    <property type="evidence" value="ECO:0007669"/>
    <property type="project" value="TreeGrafter"/>
</dbReference>
<feature type="DNA-binding region" description="H-T-H motif" evidence="4">
    <location>
        <begin position="42"/>
        <end position="61"/>
    </location>
</feature>